<keyword evidence="4 5" id="KW-0472">Membrane</keyword>
<dbReference type="InterPro" id="IPR019109">
    <property type="entry name" value="MamF_MmsF"/>
</dbReference>
<reference evidence="6 7" key="1">
    <citation type="submission" date="2016-10" db="EMBL/GenBank/DDBJ databases">
        <authorList>
            <person name="de Groot N.N."/>
        </authorList>
    </citation>
    <scope>NUCLEOTIDE SEQUENCE [LARGE SCALE GENOMIC DNA]</scope>
    <source>
        <strain evidence="6 7">DSM 797</strain>
    </source>
</reference>
<feature type="transmembrane region" description="Helical" evidence="5">
    <location>
        <begin position="12"/>
        <end position="37"/>
    </location>
</feature>
<organism evidence="6 7">
    <name type="scientific">Romboutsia lituseburensis DSM 797</name>
    <dbReference type="NCBI Taxonomy" id="1121325"/>
    <lineage>
        <taxon>Bacteria</taxon>
        <taxon>Bacillati</taxon>
        <taxon>Bacillota</taxon>
        <taxon>Clostridia</taxon>
        <taxon>Peptostreptococcales</taxon>
        <taxon>Peptostreptococcaceae</taxon>
        <taxon>Romboutsia</taxon>
    </lineage>
</organism>
<dbReference type="STRING" id="1121325.SAMN04515677_102124"/>
<evidence type="ECO:0000256" key="4">
    <source>
        <dbReference type="ARBA" id="ARBA00023136"/>
    </source>
</evidence>
<evidence type="ECO:0008006" key="8">
    <source>
        <dbReference type="Google" id="ProtNLM"/>
    </source>
</evidence>
<keyword evidence="3 5" id="KW-1133">Transmembrane helix</keyword>
<evidence type="ECO:0000256" key="3">
    <source>
        <dbReference type="ARBA" id="ARBA00022989"/>
    </source>
</evidence>
<evidence type="ECO:0000313" key="7">
    <source>
        <dbReference type="Proteomes" id="UP000199068"/>
    </source>
</evidence>
<dbReference type="RefSeq" id="WP_092723070.1">
    <property type="nucleotide sequence ID" value="NZ_FNGW01000002.1"/>
</dbReference>
<sequence length="115" mass="13512">MENYNKSIPRENLIMLLMAGSIVVFNIIGFIVSYFVWKEYSKDSAFIEINGKRLLNFHITFVIYEIIAFLLIIVLIGTILMPIVSIAYFVMTVIGMIKYGYHKDYEYPFTFKFIK</sequence>
<dbReference type="EMBL" id="FNGW01000002">
    <property type="protein sequence ID" value="SDL48428.1"/>
    <property type="molecule type" value="Genomic_DNA"/>
</dbReference>
<evidence type="ECO:0000256" key="1">
    <source>
        <dbReference type="ARBA" id="ARBA00004141"/>
    </source>
</evidence>
<evidence type="ECO:0000313" key="6">
    <source>
        <dbReference type="EMBL" id="SDL48428.1"/>
    </source>
</evidence>
<evidence type="ECO:0000256" key="2">
    <source>
        <dbReference type="ARBA" id="ARBA00022692"/>
    </source>
</evidence>
<accession>A0A1G9KF28</accession>
<keyword evidence="2 5" id="KW-0812">Transmembrane</keyword>
<dbReference type="Proteomes" id="UP000199068">
    <property type="component" value="Unassembled WGS sequence"/>
</dbReference>
<name>A0A1G9KF28_9FIRM</name>
<keyword evidence="7" id="KW-1185">Reference proteome</keyword>
<protein>
    <recommendedName>
        <fullName evidence="8">DUF4870 domain-containing protein</fullName>
    </recommendedName>
</protein>
<gene>
    <name evidence="6" type="ORF">SAMN04515677_102124</name>
</gene>
<evidence type="ECO:0000256" key="5">
    <source>
        <dbReference type="SAM" id="Phobius"/>
    </source>
</evidence>
<dbReference type="Pfam" id="PF09685">
    <property type="entry name" value="MamF_MmsF"/>
    <property type="match status" value="1"/>
</dbReference>
<proteinExistence type="predicted"/>
<comment type="subcellular location">
    <subcellularLocation>
        <location evidence="1">Membrane</location>
        <topology evidence="1">Multi-pass membrane protein</topology>
    </subcellularLocation>
</comment>
<dbReference type="AlphaFoldDB" id="A0A1G9KF28"/>
<feature type="transmembrane region" description="Helical" evidence="5">
    <location>
        <begin position="57"/>
        <end position="90"/>
    </location>
</feature>